<feature type="compositionally biased region" description="Low complexity" evidence="1">
    <location>
        <begin position="132"/>
        <end position="160"/>
    </location>
</feature>
<name>A0AAD7CJZ5_9AGAR</name>
<organism evidence="3 4">
    <name type="scientific">Roridomyces roridus</name>
    <dbReference type="NCBI Taxonomy" id="1738132"/>
    <lineage>
        <taxon>Eukaryota</taxon>
        <taxon>Fungi</taxon>
        <taxon>Dikarya</taxon>
        <taxon>Basidiomycota</taxon>
        <taxon>Agaricomycotina</taxon>
        <taxon>Agaricomycetes</taxon>
        <taxon>Agaricomycetidae</taxon>
        <taxon>Agaricales</taxon>
        <taxon>Marasmiineae</taxon>
        <taxon>Mycenaceae</taxon>
        <taxon>Roridomyces</taxon>
    </lineage>
</organism>
<sequence length="175" mass="17890">MKFITILCVAVASLSVSALPVGNLGRDVDGLDVRAARPVATSNPLAKLLGKGGKLKPLAPKTGKKPAPAKATVNPVVPKPTVAKPEPTGGLLSELLDIFERDVEDLDVRAARPVATSNPLAKLLGKGGKLKPLAPKVGKKPAPAKATVNPVAPKPTAAKPEATGGLLSELLDIFE</sequence>
<dbReference type="AlphaFoldDB" id="A0AAD7CJZ5"/>
<gene>
    <name evidence="3" type="ORF">FB45DRAFT_997561</name>
</gene>
<protein>
    <submittedName>
        <fullName evidence="3">Uncharacterized protein</fullName>
    </submittedName>
</protein>
<comment type="caution">
    <text evidence="3">The sequence shown here is derived from an EMBL/GenBank/DDBJ whole genome shotgun (WGS) entry which is preliminary data.</text>
</comment>
<keyword evidence="2" id="KW-0732">Signal</keyword>
<reference evidence="3" key="1">
    <citation type="submission" date="2023-03" db="EMBL/GenBank/DDBJ databases">
        <title>Massive genome expansion in bonnet fungi (Mycena s.s.) driven by repeated elements and novel gene families across ecological guilds.</title>
        <authorList>
            <consortium name="Lawrence Berkeley National Laboratory"/>
            <person name="Harder C.B."/>
            <person name="Miyauchi S."/>
            <person name="Viragh M."/>
            <person name="Kuo A."/>
            <person name="Thoen E."/>
            <person name="Andreopoulos B."/>
            <person name="Lu D."/>
            <person name="Skrede I."/>
            <person name="Drula E."/>
            <person name="Henrissat B."/>
            <person name="Morin E."/>
            <person name="Kohler A."/>
            <person name="Barry K."/>
            <person name="LaButti K."/>
            <person name="Morin E."/>
            <person name="Salamov A."/>
            <person name="Lipzen A."/>
            <person name="Mereny Z."/>
            <person name="Hegedus B."/>
            <person name="Baldrian P."/>
            <person name="Stursova M."/>
            <person name="Weitz H."/>
            <person name="Taylor A."/>
            <person name="Grigoriev I.V."/>
            <person name="Nagy L.G."/>
            <person name="Martin F."/>
            <person name="Kauserud H."/>
        </authorList>
    </citation>
    <scope>NUCLEOTIDE SEQUENCE</scope>
    <source>
        <strain evidence="3">9284</strain>
    </source>
</reference>
<evidence type="ECO:0000256" key="1">
    <source>
        <dbReference type="SAM" id="MobiDB-lite"/>
    </source>
</evidence>
<keyword evidence="4" id="KW-1185">Reference proteome</keyword>
<feature type="chain" id="PRO_5042297745" evidence="2">
    <location>
        <begin position="19"/>
        <end position="175"/>
    </location>
</feature>
<evidence type="ECO:0000313" key="4">
    <source>
        <dbReference type="Proteomes" id="UP001221142"/>
    </source>
</evidence>
<dbReference type="Proteomes" id="UP001221142">
    <property type="component" value="Unassembled WGS sequence"/>
</dbReference>
<accession>A0AAD7CJZ5</accession>
<feature type="compositionally biased region" description="Low complexity" evidence="1">
    <location>
        <begin position="51"/>
        <end position="72"/>
    </location>
</feature>
<proteinExistence type="predicted"/>
<dbReference type="EMBL" id="JARKIF010000001">
    <property type="protein sequence ID" value="KAJ7650748.1"/>
    <property type="molecule type" value="Genomic_DNA"/>
</dbReference>
<feature type="region of interest" description="Disordered" evidence="1">
    <location>
        <begin position="132"/>
        <end position="163"/>
    </location>
</feature>
<evidence type="ECO:0000313" key="3">
    <source>
        <dbReference type="EMBL" id="KAJ7650748.1"/>
    </source>
</evidence>
<feature type="signal peptide" evidence="2">
    <location>
        <begin position="1"/>
        <end position="18"/>
    </location>
</feature>
<feature type="region of interest" description="Disordered" evidence="1">
    <location>
        <begin position="51"/>
        <end position="88"/>
    </location>
</feature>
<evidence type="ECO:0000256" key="2">
    <source>
        <dbReference type="SAM" id="SignalP"/>
    </source>
</evidence>